<dbReference type="Proteomes" id="UP000572680">
    <property type="component" value="Unassembled WGS sequence"/>
</dbReference>
<dbReference type="InterPro" id="IPR050832">
    <property type="entry name" value="Bact_Acetyltransf"/>
</dbReference>
<reference evidence="4 5" key="1">
    <citation type="submission" date="2020-08" db="EMBL/GenBank/DDBJ databases">
        <title>Genomic Encyclopedia of Type Strains, Phase IV (KMG-IV): sequencing the most valuable type-strain genomes for metagenomic binning, comparative biology and taxonomic classification.</title>
        <authorList>
            <person name="Goeker M."/>
        </authorList>
    </citation>
    <scope>NUCLEOTIDE SEQUENCE [LARGE SCALE GENOMIC DNA]</scope>
    <source>
        <strain evidence="4 5">DSM 44197</strain>
    </source>
</reference>
<sequence>MAVLVRPAAHHDAARIAELLDQLGHPATAGEVRARLTYWLGDPHSALLVAEVDGGVAGFAALHASPLIERTARRGHLVAIAVDAAARGRGVGRALVEAVETAARRLDCHDLEAAGARTRAEARRFYAGLGFEEQCDRASHLLKPL</sequence>
<evidence type="ECO:0000256" key="2">
    <source>
        <dbReference type="ARBA" id="ARBA00023315"/>
    </source>
</evidence>
<keyword evidence="4" id="KW-0687">Ribonucleoprotein</keyword>
<keyword evidence="5" id="KW-1185">Reference proteome</keyword>
<dbReference type="RefSeq" id="WP_182843264.1">
    <property type="nucleotide sequence ID" value="NZ_BAAALP010000112.1"/>
</dbReference>
<protein>
    <submittedName>
        <fullName evidence="4">Ribosomal protein S18 acetylase RimI-like enzyme</fullName>
    </submittedName>
</protein>
<organism evidence="4 5">
    <name type="scientific">Actinomadura namibiensis</name>
    <dbReference type="NCBI Taxonomy" id="182080"/>
    <lineage>
        <taxon>Bacteria</taxon>
        <taxon>Bacillati</taxon>
        <taxon>Actinomycetota</taxon>
        <taxon>Actinomycetes</taxon>
        <taxon>Streptosporangiales</taxon>
        <taxon>Thermomonosporaceae</taxon>
        <taxon>Actinomadura</taxon>
    </lineage>
</organism>
<evidence type="ECO:0000313" key="5">
    <source>
        <dbReference type="Proteomes" id="UP000572680"/>
    </source>
</evidence>
<feature type="domain" description="N-acetyltransferase" evidence="3">
    <location>
        <begin position="3"/>
        <end position="145"/>
    </location>
</feature>
<dbReference type="PANTHER" id="PTHR43877">
    <property type="entry name" value="AMINOALKYLPHOSPHONATE N-ACETYLTRANSFERASE-RELATED-RELATED"/>
    <property type="match status" value="1"/>
</dbReference>
<keyword evidence="2" id="KW-0012">Acyltransferase</keyword>
<evidence type="ECO:0000256" key="1">
    <source>
        <dbReference type="ARBA" id="ARBA00022679"/>
    </source>
</evidence>
<dbReference type="EMBL" id="JACJIA010000003">
    <property type="protein sequence ID" value="MBA8950844.1"/>
    <property type="molecule type" value="Genomic_DNA"/>
</dbReference>
<dbReference type="Pfam" id="PF00583">
    <property type="entry name" value="Acetyltransf_1"/>
    <property type="match status" value="1"/>
</dbReference>
<keyword evidence="1" id="KW-0808">Transferase</keyword>
<dbReference type="InterPro" id="IPR016181">
    <property type="entry name" value="Acyl_CoA_acyltransferase"/>
</dbReference>
<dbReference type="PROSITE" id="PS51186">
    <property type="entry name" value="GNAT"/>
    <property type="match status" value="1"/>
</dbReference>
<proteinExistence type="predicted"/>
<gene>
    <name evidence="4" type="ORF">HNR61_002475</name>
</gene>
<accession>A0A7W3LMI1</accession>
<name>A0A7W3LMI1_ACTNM</name>
<dbReference type="GO" id="GO:0005840">
    <property type="term" value="C:ribosome"/>
    <property type="evidence" value="ECO:0007669"/>
    <property type="project" value="UniProtKB-KW"/>
</dbReference>
<dbReference type="SUPFAM" id="SSF55729">
    <property type="entry name" value="Acyl-CoA N-acyltransferases (Nat)"/>
    <property type="match status" value="1"/>
</dbReference>
<dbReference type="Gene3D" id="3.40.630.30">
    <property type="match status" value="1"/>
</dbReference>
<dbReference type="GO" id="GO:0016747">
    <property type="term" value="F:acyltransferase activity, transferring groups other than amino-acyl groups"/>
    <property type="evidence" value="ECO:0007669"/>
    <property type="project" value="InterPro"/>
</dbReference>
<keyword evidence="4" id="KW-0689">Ribosomal protein</keyword>
<dbReference type="AlphaFoldDB" id="A0A7W3LMI1"/>
<comment type="caution">
    <text evidence="4">The sequence shown here is derived from an EMBL/GenBank/DDBJ whole genome shotgun (WGS) entry which is preliminary data.</text>
</comment>
<dbReference type="InterPro" id="IPR000182">
    <property type="entry name" value="GNAT_dom"/>
</dbReference>
<dbReference type="CDD" id="cd04301">
    <property type="entry name" value="NAT_SF"/>
    <property type="match status" value="1"/>
</dbReference>
<evidence type="ECO:0000313" key="4">
    <source>
        <dbReference type="EMBL" id="MBA8950844.1"/>
    </source>
</evidence>
<evidence type="ECO:0000259" key="3">
    <source>
        <dbReference type="PROSITE" id="PS51186"/>
    </source>
</evidence>